<dbReference type="SUPFAM" id="SSF51905">
    <property type="entry name" value="FAD/NAD(P)-binding domain"/>
    <property type="match status" value="1"/>
</dbReference>
<protein>
    <recommendedName>
        <fullName evidence="10">Phenol 2-monooxygenase</fullName>
    </recommendedName>
</protein>
<feature type="domain" description="FAD-binding" evidence="6">
    <location>
        <begin position="190"/>
        <end position="389"/>
    </location>
</feature>
<evidence type="ECO:0000256" key="4">
    <source>
        <dbReference type="ARBA" id="ARBA00022827"/>
    </source>
</evidence>
<comment type="cofactor">
    <cofactor evidence="1">
        <name>FAD</name>
        <dbReference type="ChEBI" id="CHEBI:57692"/>
    </cofactor>
</comment>
<gene>
    <name evidence="8" type="ORF">A1Q1_03969</name>
</gene>
<dbReference type="InterPro" id="IPR002938">
    <property type="entry name" value="FAD-bd"/>
</dbReference>
<dbReference type="SUPFAM" id="SSF52833">
    <property type="entry name" value="Thioredoxin-like"/>
    <property type="match status" value="1"/>
</dbReference>
<dbReference type="PRINTS" id="PR00420">
    <property type="entry name" value="RNGMNOXGNASE"/>
</dbReference>
<sequence>MTTAEIPESHCDVLIIGAGPAGLMLATQLAQLGVNARIVDKMPHPVLRGHADGIHARTSEVLESMGLYAAVRDEGLFWKEGFMWDCDGEVPRVDQRVDYDTSSFSRLPAGMLGQAVIERNFIQEMEKCGMHVERLLAPRALEVDEGQEYPVRVELHSVPSPEGWDVRSGLYRSNIRVDNSYARSETTSAVAEIVRCKYLVGCDGAHSWVRRTIGLVPEGERSSSFFGAMDVVLDSDLTTLGGINIFQRHGHSVVLLPREADMVRIYVPLGTSGEPFDRKSVSCEKLIAILKEWLSPHRVNIDYVDWWTVYEVAQRCTPSMEAHSGRVLIAGDACHTHSPKAGQGMNVSMLDGFNLGWKLAGVLKGTHNPDVVRTYSPERHQVAAQLIAFDKLWSSYFTGQRKVEPGEFERTFRQSMKWMSGTAVLYETGLIVATEDECDPHRANGVSVGSHFENATVKLVFNSMEAQLQTRMRANGRWKVVCDVLQAAIQEELSEYTDGLTNFVKRFTRVGDDLDSVLEVVTVFRSPHSDVQNTTNSFSDVLRPRRTVYGVKQGYTARDTLFTDAEGAAYKQYGVDGPASVLVRPDQHVAGVFEMSEAGLQKMDKFLSRVLVPVQ</sequence>
<evidence type="ECO:0000256" key="5">
    <source>
        <dbReference type="ARBA" id="ARBA00023002"/>
    </source>
</evidence>
<evidence type="ECO:0008006" key="10">
    <source>
        <dbReference type="Google" id="ProtNLM"/>
    </source>
</evidence>
<dbReference type="Gene3D" id="3.30.9.10">
    <property type="entry name" value="D-Amino Acid Oxidase, subunit A, domain 2"/>
    <property type="match status" value="1"/>
</dbReference>
<dbReference type="GeneID" id="25987482"/>
<comment type="similarity">
    <text evidence="2">Belongs to the PheA/TfdB FAD monooxygenase family.</text>
</comment>
<dbReference type="InterPro" id="IPR050641">
    <property type="entry name" value="RIFMO-like"/>
</dbReference>
<comment type="caution">
    <text evidence="8">The sequence shown here is derived from an EMBL/GenBank/DDBJ whole genome shotgun (WGS) entry which is preliminary data.</text>
</comment>
<evidence type="ECO:0000259" key="7">
    <source>
        <dbReference type="Pfam" id="PF07976"/>
    </source>
</evidence>
<evidence type="ECO:0000256" key="1">
    <source>
        <dbReference type="ARBA" id="ARBA00001974"/>
    </source>
</evidence>
<dbReference type="Pfam" id="PF07976">
    <property type="entry name" value="Phe_hydrox_dim"/>
    <property type="match status" value="1"/>
</dbReference>
<organism evidence="8 9">
    <name type="scientific">Trichosporon asahii var. asahii (strain ATCC 90039 / CBS 2479 / JCM 2466 / KCTC 7840 / NBRC 103889/ NCYC 2677 / UAMH 7654)</name>
    <name type="common">Yeast</name>
    <dbReference type="NCBI Taxonomy" id="1186058"/>
    <lineage>
        <taxon>Eukaryota</taxon>
        <taxon>Fungi</taxon>
        <taxon>Dikarya</taxon>
        <taxon>Basidiomycota</taxon>
        <taxon>Agaricomycotina</taxon>
        <taxon>Tremellomycetes</taxon>
        <taxon>Trichosporonales</taxon>
        <taxon>Trichosporonaceae</taxon>
        <taxon>Trichosporon</taxon>
    </lineage>
</organism>
<dbReference type="VEuPathDB" id="FungiDB:A1Q1_03969"/>
<evidence type="ECO:0000256" key="3">
    <source>
        <dbReference type="ARBA" id="ARBA00022630"/>
    </source>
</evidence>
<dbReference type="PANTHER" id="PTHR43004">
    <property type="entry name" value="TRK SYSTEM POTASSIUM UPTAKE PROTEIN"/>
    <property type="match status" value="1"/>
</dbReference>
<feature type="domain" description="FAD-binding" evidence="6">
    <location>
        <begin position="11"/>
        <end position="150"/>
    </location>
</feature>
<dbReference type="HOGENOM" id="CLU_009665_9_2_1"/>
<dbReference type="InterPro" id="IPR012941">
    <property type="entry name" value="Phe_hydrox_C_dim_dom"/>
</dbReference>
<name>J5RG34_TRIAS</name>
<dbReference type="KEGG" id="tasa:A1Q1_03969"/>
<evidence type="ECO:0000313" key="9">
    <source>
        <dbReference type="Proteomes" id="UP000002748"/>
    </source>
</evidence>
<proteinExistence type="inferred from homology"/>
<dbReference type="RefSeq" id="XP_014183820.1">
    <property type="nucleotide sequence ID" value="XM_014328345.1"/>
</dbReference>
<dbReference type="OrthoDB" id="655030at2759"/>
<evidence type="ECO:0000313" key="8">
    <source>
        <dbReference type="EMBL" id="EJT52453.1"/>
    </source>
</evidence>
<dbReference type="SUPFAM" id="SSF54373">
    <property type="entry name" value="FAD-linked reductases, C-terminal domain"/>
    <property type="match status" value="1"/>
</dbReference>
<dbReference type="Proteomes" id="UP000002748">
    <property type="component" value="Unassembled WGS sequence"/>
</dbReference>
<accession>J5RG34</accession>
<dbReference type="InterPro" id="IPR038220">
    <property type="entry name" value="PHOX_C_sf"/>
</dbReference>
<dbReference type="AlphaFoldDB" id="J5RG34"/>
<keyword evidence="3" id="KW-0285">Flavoprotein</keyword>
<dbReference type="Gene3D" id="3.50.50.60">
    <property type="entry name" value="FAD/NAD(P)-binding domain"/>
    <property type="match status" value="1"/>
</dbReference>
<keyword evidence="5" id="KW-0560">Oxidoreductase</keyword>
<dbReference type="InterPro" id="IPR036249">
    <property type="entry name" value="Thioredoxin-like_sf"/>
</dbReference>
<reference evidence="8 9" key="1">
    <citation type="journal article" date="2012" name="Eukaryot. Cell">
        <title>Draft genome sequence of CBS 2479, the standard type strain of Trichosporon asahii.</title>
        <authorList>
            <person name="Yang R.Y."/>
            <person name="Li H.T."/>
            <person name="Zhu H."/>
            <person name="Zhou G.P."/>
            <person name="Wang M."/>
            <person name="Wang L."/>
        </authorList>
    </citation>
    <scope>NUCLEOTIDE SEQUENCE [LARGE SCALE GENOMIC DNA]</scope>
    <source>
        <strain evidence="9">ATCC 90039 / CBS 2479 / JCM 2466 / KCTC 7840 / NCYC 2677 / UAMH 7654</strain>
    </source>
</reference>
<dbReference type="Gene3D" id="3.40.30.20">
    <property type="match status" value="1"/>
</dbReference>
<dbReference type="InterPro" id="IPR036188">
    <property type="entry name" value="FAD/NAD-bd_sf"/>
</dbReference>
<feature type="domain" description="Phenol hydroxylase-like C-terminal dimerisation" evidence="7">
    <location>
        <begin position="425"/>
        <end position="613"/>
    </location>
</feature>
<keyword evidence="4" id="KW-0274">FAD</keyword>
<dbReference type="Pfam" id="PF01494">
    <property type="entry name" value="FAD_binding_3"/>
    <property type="match status" value="2"/>
</dbReference>
<dbReference type="GO" id="GO:0071949">
    <property type="term" value="F:FAD binding"/>
    <property type="evidence" value="ECO:0007669"/>
    <property type="project" value="InterPro"/>
</dbReference>
<evidence type="ECO:0000256" key="2">
    <source>
        <dbReference type="ARBA" id="ARBA00007801"/>
    </source>
</evidence>
<dbReference type="EMBL" id="ALBS01000025">
    <property type="protein sequence ID" value="EJT52453.1"/>
    <property type="molecule type" value="Genomic_DNA"/>
</dbReference>
<dbReference type="PANTHER" id="PTHR43004:SF19">
    <property type="entry name" value="BINDING MONOOXYGENASE, PUTATIVE (JCVI)-RELATED"/>
    <property type="match status" value="1"/>
</dbReference>
<dbReference type="GO" id="GO:0016709">
    <property type="term" value="F:oxidoreductase activity, acting on paired donors, with incorporation or reduction of molecular oxygen, NAD(P)H as one donor, and incorporation of one atom of oxygen"/>
    <property type="evidence" value="ECO:0007669"/>
    <property type="project" value="UniProtKB-ARBA"/>
</dbReference>
<evidence type="ECO:0000259" key="6">
    <source>
        <dbReference type="Pfam" id="PF01494"/>
    </source>
</evidence>